<proteinExistence type="predicted"/>
<dbReference type="PROSITE" id="PS51819">
    <property type="entry name" value="VOC"/>
    <property type="match status" value="1"/>
</dbReference>
<comment type="caution">
    <text evidence="3">The sequence shown here is derived from an EMBL/GenBank/DDBJ whole genome shotgun (WGS) entry which is preliminary data.</text>
</comment>
<keyword evidence="4" id="KW-1185">Reference proteome</keyword>
<gene>
    <name evidence="3" type="ORF">A4A58_08285</name>
</gene>
<dbReference type="AlphaFoldDB" id="A0A161QQ08"/>
<dbReference type="CDD" id="cd06587">
    <property type="entry name" value="VOC"/>
    <property type="match status" value="1"/>
</dbReference>
<dbReference type="SUPFAM" id="SSF54593">
    <property type="entry name" value="Glyoxalase/Bleomycin resistance protein/Dihydroxybiphenyl dioxygenase"/>
    <property type="match status" value="1"/>
</dbReference>
<organism evidence="3 4">
    <name type="scientific">Tardiphaga robiniae</name>
    <dbReference type="NCBI Taxonomy" id="943830"/>
    <lineage>
        <taxon>Bacteria</taxon>
        <taxon>Pseudomonadati</taxon>
        <taxon>Pseudomonadota</taxon>
        <taxon>Alphaproteobacteria</taxon>
        <taxon>Hyphomicrobiales</taxon>
        <taxon>Nitrobacteraceae</taxon>
        <taxon>Tardiphaga</taxon>
    </lineage>
</organism>
<dbReference type="Proteomes" id="UP000076574">
    <property type="component" value="Unassembled WGS sequence"/>
</dbReference>
<dbReference type="Gene3D" id="3.10.180.10">
    <property type="entry name" value="2,3-Dihydroxybiphenyl 1,2-Dioxygenase, domain 1"/>
    <property type="match status" value="1"/>
</dbReference>
<dbReference type="PANTHER" id="PTHR43048">
    <property type="entry name" value="METHYLMALONYL-COA EPIMERASE"/>
    <property type="match status" value="1"/>
</dbReference>
<dbReference type="PANTHER" id="PTHR43048:SF5">
    <property type="entry name" value="BLR5325 PROTEIN"/>
    <property type="match status" value="1"/>
</dbReference>
<name>A0A161QQ08_9BRAD</name>
<dbReference type="STRING" id="943830.A4A58_08285"/>
<evidence type="ECO:0000259" key="2">
    <source>
        <dbReference type="PROSITE" id="PS51819"/>
    </source>
</evidence>
<dbReference type="InterPro" id="IPR029068">
    <property type="entry name" value="Glyas_Bleomycin-R_OHBP_Dase"/>
</dbReference>
<dbReference type="GO" id="GO:0046491">
    <property type="term" value="P:L-methylmalonyl-CoA metabolic process"/>
    <property type="evidence" value="ECO:0007669"/>
    <property type="project" value="TreeGrafter"/>
</dbReference>
<evidence type="ECO:0000313" key="4">
    <source>
        <dbReference type="Proteomes" id="UP000076574"/>
    </source>
</evidence>
<reference evidence="3 4" key="1">
    <citation type="submission" date="2016-03" db="EMBL/GenBank/DDBJ databases">
        <title>Microsymbionts genomes from the relict species Vavilovia formosa (Stev.) Fed.</title>
        <authorList>
            <person name="Kopat V."/>
            <person name="Chirak E."/>
            <person name="Kimeklis A."/>
            <person name="Andronov E."/>
        </authorList>
    </citation>
    <scope>NUCLEOTIDE SEQUENCE [LARGE SCALE GENOMIC DNA]</scope>
    <source>
        <strain evidence="3 4">Vaf07</strain>
    </source>
</reference>
<protein>
    <submittedName>
        <fullName evidence="3">Glyoxalase</fullName>
    </submittedName>
</protein>
<dbReference type="GO" id="GO:0046872">
    <property type="term" value="F:metal ion binding"/>
    <property type="evidence" value="ECO:0007669"/>
    <property type="project" value="UniProtKB-KW"/>
</dbReference>
<keyword evidence="1" id="KW-0479">Metal-binding</keyword>
<sequence length="129" mass="14207">MSAIEYTWDHVHIRTPDTEATAQWFADMLGAEILRAPGRIDIRLGGGMIFLAPVTPEMGVNPPPVTPYQGLDHFGLKVKDIDAVAASLKAKGVEFTKDPHTLKPGLRICFIRAPQGVSIELLERDPKYT</sequence>
<dbReference type="Pfam" id="PF00903">
    <property type="entry name" value="Glyoxalase"/>
    <property type="match status" value="1"/>
</dbReference>
<dbReference type="OrthoDB" id="9799428at2"/>
<dbReference type="EMBL" id="LVYV01000012">
    <property type="protein sequence ID" value="KZD23354.1"/>
    <property type="molecule type" value="Genomic_DNA"/>
</dbReference>
<dbReference type="GO" id="GO:0004493">
    <property type="term" value="F:methylmalonyl-CoA epimerase activity"/>
    <property type="evidence" value="ECO:0007669"/>
    <property type="project" value="TreeGrafter"/>
</dbReference>
<dbReference type="InterPro" id="IPR004360">
    <property type="entry name" value="Glyas_Fos-R_dOase_dom"/>
</dbReference>
<dbReference type="InterPro" id="IPR037523">
    <property type="entry name" value="VOC_core"/>
</dbReference>
<feature type="domain" description="VOC" evidence="2">
    <location>
        <begin position="7"/>
        <end position="124"/>
    </location>
</feature>
<evidence type="ECO:0000313" key="3">
    <source>
        <dbReference type="EMBL" id="KZD23354.1"/>
    </source>
</evidence>
<dbReference type="RefSeq" id="WP_068733665.1">
    <property type="nucleotide sequence ID" value="NZ_LVYV01000012.1"/>
</dbReference>
<accession>A0A161QQ08</accession>
<evidence type="ECO:0000256" key="1">
    <source>
        <dbReference type="ARBA" id="ARBA00022723"/>
    </source>
</evidence>
<dbReference type="InterPro" id="IPR051785">
    <property type="entry name" value="MMCE/EMCE_epimerase"/>
</dbReference>